<dbReference type="InterPro" id="IPR016186">
    <property type="entry name" value="C-type_lectin-like/link_sf"/>
</dbReference>
<evidence type="ECO:0000313" key="5">
    <source>
        <dbReference type="Proteomes" id="UP001142489"/>
    </source>
</evidence>
<dbReference type="Gene3D" id="3.10.100.10">
    <property type="entry name" value="Mannose-Binding Protein A, subunit A"/>
    <property type="match status" value="1"/>
</dbReference>
<evidence type="ECO:0000256" key="2">
    <source>
        <dbReference type="ARBA" id="ARBA00022525"/>
    </source>
</evidence>
<dbReference type="InterPro" id="IPR050828">
    <property type="entry name" value="C-type_lectin/matrix_domain"/>
</dbReference>
<evidence type="ECO:0008006" key="6">
    <source>
        <dbReference type="Google" id="ProtNLM"/>
    </source>
</evidence>
<feature type="compositionally biased region" description="Polar residues" evidence="3">
    <location>
        <begin position="17"/>
        <end position="32"/>
    </location>
</feature>
<organism evidence="4 5">
    <name type="scientific">Phrynocephalus forsythii</name>
    <dbReference type="NCBI Taxonomy" id="171643"/>
    <lineage>
        <taxon>Eukaryota</taxon>
        <taxon>Metazoa</taxon>
        <taxon>Chordata</taxon>
        <taxon>Craniata</taxon>
        <taxon>Vertebrata</taxon>
        <taxon>Euteleostomi</taxon>
        <taxon>Lepidosauria</taxon>
        <taxon>Squamata</taxon>
        <taxon>Bifurcata</taxon>
        <taxon>Unidentata</taxon>
        <taxon>Episquamata</taxon>
        <taxon>Toxicofera</taxon>
        <taxon>Iguania</taxon>
        <taxon>Acrodonta</taxon>
        <taxon>Agamidae</taxon>
        <taxon>Agaminae</taxon>
        <taxon>Phrynocephalus</taxon>
    </lineage>
</organism>
<protein>
    <recommendedName>
        <fullName evidence="6">C-type lectin domain-containing protein</fullName>
    </recommendedName>
</protein>
<dbReference type="AlphaFoldDB" id="A0A9Q0XHW1"/>
<name>A0A9Q0XHW1_9SAUR</name>
<proteinExistence type="predicted"/>
<dbReference type="GO" id="GO:0005576">
    <property type="term" value="C:extracellular region"/>
    <property type="evidence" value="ECO:0007669"/>
    <property type="project" value="UniProtKB-SubCell"/>
</dbReference>
<keyword evidence="5" id="KW-1185">Reference proteome</keyword>
<evidence type="ECO:0000256" key="3">
    <source>
        <dbReference type="SAM" id="MobiDB-lite"/>
    </source>
</evidence>
<dbReference type="PANTHER" id="PTHR45710:SF39">
    <property type="entry name" value="C-TYPE LECTIN DOMAIN FAMILY 4 MEMBER M"/>
    <property type="match status" value="1"/>
</dbReference>
<dbReference type="Proteomes" id="UP001142489">
    <property type="component" value="Unassembled WGS sequence"/>
</dbReference>
<dbReference type="SUPFAM" id="SSF56436">
    <property type="entry name" value="C-type lectin-like"/>
    <property type="match status" value="1"/>
</dbReference>
<gene>
    <name evidence="4" type="ORF">JRQ81_002371</name>
</gene>
<dbReference type="InterPro" id="IPR016187">
    <property type="entry name" value="CTDL_fold"/>
</dbReference>
<feature type="region of interest" description="Disordered" evidence="3">
    <location>
        <begin position="1"/>
        <end position="32"/>
    </location>
</feature>
<dbReference type="EMBL" id="JAPFRF010000011">
    <property type="protein sequence ID" value="KAJ7316209.1"/>
    <property type="molecule type" value="Genomic_DNA"/>
</dbReference>
<comment type="caution">
    <text evidence="4">The sequence shown here is derived from an EMBL/GenBank/DDBJ whole genome shotgun (WGS) entry which is preliminary data.</text>
</comment>
<dbReference type="OrthoDB" id="6133475at2759"/>
<accession>A0A9Q0XHW1</accession>
<evidence type="ECO:0000256" key="1">
    <source>
        <dbReference type="ARBA" id="ARBA00004613"/>
    </source>
</evidence>
<reference evidence="4" key="1">
    <citation type="journal article" date="2023" name="DNA Res.">
        <title>Chromosome-level genome assembly of Phrynocephalus forsythii using third-generation DNA sequencing and Hi-C analysis.</title>
        <authorList>
            <person name="Qi Y."/>
            <person name="Zhao W."/>
            <person name="Zhao Y."/>
            <person name="Niu C."/>
            <person name="Cao S."/>
            <person name="Zhang Y."/>
        </authorList>
    </citation>
    <scope>NUCLEOTIDE SEQUENCE</scope>
    <source>
        <tissue evidence="4">Muscle</tissue>
    </source>
</reference>
<evidence type="ECO:0000313" key="4">
    <source>
        <dbReference type="EMBL" id="KAJ7316209.1"/>
    </source>
</evidence>
<keyword evidence="2" id="KW-0964">Secreted</keyword>
<dbReference type="PANTHER" id="PTHR45710">
    <property type="entry name" value="C-TYPE LECTIN DOMAIN-CONTAINING PROTEIN 180"/>
    <property type="match status" value="1"/>
</dbReference>
<comment type="subcellular location">
    <subcellularLocation>
        <location evidence="1">Secreted</location>
    </subcellularLocation>
</comment>
<sequence length="192" mass="22021">MATDAQYGNWLPACEPETSSTELEARDSPNTLDSDNVYDDTSFVIPKALQSQTEYSFVKKTEVMDNGEVKSYEDYIEKIHPVLETVARDSRLQEISASICDNGISSVFTSCPSGWEKEENNCYYFSEGPKNWTDALWDCVHRKAHMVSIWTDEEQLLEVRRATERLQQELWYHAPQRGVGLGCVFRFLSLDL</sequence>